<accession>A0ACB9JQK8</accession>
<evidence type="ECO:0000313" key="2">
    <source>
        <dbReference type="Proteomes" id="UP001056120"/>
    </source>
</evidence>
<name>A0ACB9JQK8_9ASTR</name>
<evidence type="ECO:0000313" key="1">
    <source>
        <dbReference type="EMBL" id="KAI3822242.1"/>
    </source>
</evidence>
<dbReference type="Proteomes" id="UP001056120">
    <property type="component" value="Linkage Group LG03"/>
</dbReference>
<sequence length="164" mass="18414">MASESFTDKNASAFSGRKPFFTMKVVEDGASDNQVESNGVEQLESLIVISMSNDNHHSFHQDKKTHLMPSCLLKHTYLDNEMGLDPSGIRVKPISGLVAADYFLRLLRLGCLIANLARVGYEEKNMYMVEYLGASDWLKYHCYKIVIQENYAHSAKPFDGSNVA</sequence>
<gene>
    <name evidence="1" type="ORF">L1987_09829</name>
</gene>
<comment type="caution">
    <text evidence="1">The sequence shown here is derived from an EMBL/GenBank/DDBJ whole genome shotgun (WGS) entry which is preliminary data.</text>
</comment>
<keyword evidence="2" id="KW-1185">Reference proteome</keyword>
<reference evidence="1 2" key="2">
    <citation type="journal article" date="2022" name="Mol. Ecol. Resour.">
        <title>The genomes of chicory, endive, great burdock and yacon provide insights into Asteraceae paleo-polyploidization history and plant inulin production.</title>
        <authorList>
            <person name="Fan W."/>
            <person name="Wang S."/>
            <person name="Wang H."/>
            <person name="Wang A."/>
            <person name="Jiang F."/>
            <person name="Liu H."/>
            <person name="Zhao H."/>
            <person name="Xu D."/>
            <person name="Zhang Y."/>
        </authorList>
    </citation>
    <scope>NUCLEOTIDE SEQUENCE [LARGE SCALE GENOMIC DNA]</scope>
    <source>
        <strain evidence="2">cv. Yunnan</strain>
        <tissue evidence="1">Leaves</tissue>
    </source>
</reference>
<proteinExistence type="predicted"/>
<protein>
    <submittedName>
        <fullName evidence="1">Uncharacterized protein</fullName>
    </submittedName>
</protein>
<reference evidence="2" key="1">
    <citation type="journal article" date="2022" name="Mol. Ecol. Resour.">
        <title>The genomes of chicory, endive, great burdock and yacon provide insights into Asteraceae palaeo-polyploidization history and plant inulin production.</title>
        <authorList>
            <person name="Fan W."/>
            <person name="Wang S."/>
            <person name="Wang H."/>
            <person name="Wang A."/>
            <person name="Jiang F."/>
            <person name="Liu H."/>
            <person name="Zhao H."/>
            <person name="Xu D."/>
            <person name="Zhang Y."/>
        </authorList>
    </citation>
    <scope>NUCLEOTIDE SEQUENCE [LARGE SCALE GENOMIC DNA]</scope>
    <source>
        <strain evidence="2">cv. Yunnan</strain>
    </source>
</reference>
<organism evidence="1 2">
    <name type="scientific">Smallanthus sonchifolius</name>
    <dbReference type="NCBI Taxonomy" id="185202"/>
    <lineage>
        <taxon>Eukaryota</taxon>
        <taxon>Viridiplantae</taxon>
        <taxon>Streptophyta</taxon>
        <taxon>Embryophyta</taxon>
        <taxon>Tracheophyta</taxon>
        <taxon>Spermatophyta</taxon>
        <taxon>Magnoliopsida</taxon>
        <taxon>eudicotyledons</taxon>
        <taxon>Gunneridae</taxon>
        <taxon>Pentapetalae</taxon>
        <taxon>asterids</taxon>
        <taxon>campanulids</taxon>
        <taxon>Asterales</taxon>
        <taxon>Asteraceae</taxon>
        <taxon>Asteroideae</taxon>
        <taxon>Heliantheae alliance</taxon>
        <taxon>Millerieae</taxon>
        <taxon>Smallanthus</taxon>
    </lineage>
</organism>
<dbReference type="EMBL" id="CM042020">
    <property type="protein sequence ID" value="KAI3822242.1"/>
    <property type="molecule type" value="Genomic_DNA"/>
</dbReference>